<proteinExistence type="predicted"/>
<dbReference type="RefSeq" id="WP_156469394.1">
    <property type="nucleotide sequence ID" value="NZ_CP013015.1"/>
</dbReference>
<dbReference type="KEGG" id="daw:HS1_000971"/>
<keyword evidence="2" id="KW-1185">Reference proteome</keyword>
<evidence type="ECO:0000313" key="2">
    <source>
        <dbReference type="Proteomes" id="UP000070560"/>
    </source>
</evidence>
<gene>
    <name evidence="1" type="ORF">HS1_000971</name>
</gene>
<sequence length="307" mass="35523">MNGKQKIKDIALQQNEKLTMPFTEDIENTLIPRVSRRCQGIELNSGNELIIIASTTGGLKSTFISNLMLNYKLINPDGYIFLLTYELPNHVYQYRAYRALLSQLKPTDPLETFKQVFTNTFFIRRVPANIMLEKMKQLRDCLPPDKADSEIIFIIDPLQPVFETALHHSSVRDIRVAANELLHQIKEISQREGITTIAISETNRGVALKLHSRQQQKPFQDMRDEIKFGLQSSLRETGCLEFRATQLYFLTWWDNGELKTAPPRPAPEEVEGILLNLKNTEGPEKDWNITWYPDEYLIKVKGEIKWT</sequence>
<name>A0A7U4QK32_DESA2</name>
<dbReference type="AlphaFoldDB" id="A0A7U4QK32"/>
<dbReference type="EMBL" id="CP013015">
    <property type="protein sequence ID" value="AMM40775.1"/>
    <property type="molecule type" value="Genomic_DNA"/>
</dbReference>
<organism evidence="1 2">
    <name type="scientific">Desulfofervidus auxilii</name>
    <dbReference type="NCBI Taxonomy" id="1621989"/>
    <lineage>
        <taxon>Bacteria</taxon>
        <taxon>Pseudomonadati</taxon>
        <taxon>Thermodesulfobacteriota</taxon>
        <taxon>Candidatus Desulfofervidia</taxon>
        <taxon>Candidatus Desulfofervidales</taxon>
        <taxon>Candidatus Desulfofervidaceae</taxon>
        <taxon>Candidatus Desulfofervidus</taxon>
    </lineage>
</organism>
<evidence type="ECO:0008006" key="3">
    <source>
        <dbReference type="Google" id="ProtNLM"/>
    </source>
</evidence>
<dbReference type="Gene3D" id="3.40.50.300">
    <property type="entry name" value="P-loop containing nucleotide triphosphate hydrolases"/>
    <property type="match status" value="1"/>
</dbReference>
<dbReference type="SUPFAM" id="SSF52540">
    <property type="entry name" value="P-loop containing nucleoside triphosphate hydrolases"/>
    <property type="match status" value="1"/>
</dbReference>
<reference evidence="1 2" key="1">
    <citation type="submission" date="2015-10" db="EMBL/GenBank/DDBJ databases">
        <title>Candidatus Desulfofervidus auxilii, a hydrogenotrophic sulfate-reducing bacterium involved in the thermophilic anaerobic oxidation of methane.</title>
        <authorList>
            <person name="Krukenberg V."/>
            <person name="Richter M."/>
            <person name="Wegener G."/>
        </authorList>
    </citation>
    <scope>NUCLEOTIDE SEQUENCE [LARGE SCALE GENOMIC DNA]</scope>
    <source>
        <strain evidence="1 2">HS1</strain>
    </source>
</reference>
<protein>
    <recommendedName>
        <fullName evidence="3">SF4 helicase domain-containing protein</fullName>
    </recommendedName>
</protein>
<dbReference type="InterPro" id="IPR027417">
    <property type="entry name" value="P-loop_NTPase"/>
</dbReference>
<evidence type="ECO:0000313" key="1">
    <source>
        <dbReference type="EMBL" id="AMM40775.1"/>
    </source>
</evidence>
<dbReference type="Proteomes" id="UP000070560">
    <property type="component" value="Chromosome"/>
</dbReference>
<accession>A0A7U4QK32</accession>